<dbReference type="AlphaFoldDB" id="A6HP17"/>
<organism evidence="1 2">
    <name type="scientific">Rattus norvegicus</name>
    <name type="common">Rat</name>
    <dbReference type="NCBI Taxonomy" id="10116"/>
    <lineage>
        <taxon>Eukaryota</taxon>
        <taxon>Metazoa</taxon>
        <taxon>Chordata</taxon>
        <taxon>Craniata</taxon>
        <taxon>Vertebrata</taxon>
        <taxon>Euteleostomi</taxon>
        <taxon>Mammalia</taxon>
        <taxon>Eutheria</taxon>
        <taxon>Euarchontoglires</taxon>
        <taxon>Glires</taxon>
        <taxon>Rodentia</taxon>
        <taxon>Myomorpha</taxon>
        <taxon>Muroidea</taxon>
        <taxon>Muridae</taxon>
        <taxon>Murinae</taxon>
        <taxon>Rattus</taxon>
    </lineage>
</organism>
<protein>
    <submittedName>
        <fullName evidence="1">RCG26220</fullName>
    </submittedName>
</protein>
<accession>A6HP17</accession>
<sequence>MRLNWNIYSNREEKVVSLFTMNGLRQYLLPKRGGTISVQERDT</sequence>
<name>A6HP17_RAT</name>
<proteinExistence type="predicted"/>
<dbReference type="Proteomes" id="UP000234681">
    <property type="component" value="Chromosome 3"/>
</dbReference>
<evidence type="ECO:0000313" key="1">
    <source>
        <dbReference type="EMBL" id="EDL79768.1"/>
    </source>
</evidence>
<gene>
    <name evidence="1" type="ORF">rCG_26220</name>
</gene>
<evidence type="ECO:0000313" key="2">
    <source>
        <dbReference type="Proteomes" id="UP000234681"/>
    </source>
</evidence>
<reference evidence="2" key="1">
    <citation type="submission" date="2005-09" db="EMBL/GenBank/DDBJ databases">
        <authorList>
            <person name="Mural R.J."/>
            <person name="Li P.W."/>
            <person name="Adams M.D."/>
            <person name="Amanatides P.G."/>
            <person name="Baden-Tillson H."/>
            <person name="Barnstead M."/>
            <person name="Chin S.H."/>
            <person name="Dew I."/>
            <person name="Evans C.A."/>
            <person name="Ferriera S."/>
            <person name="Flanigan M."/>
            <person name="Fosler C."/>
            <person name="Glodek A."/>
            <person name="Gu Z."/>
            <person name="Holt R.A."/>
            <person name="Jennings D."/>
            <person name="Kraft C.L."/>
            <person name="Lu F."/>
            <person name="Nguyen T."/>
            <person name="Nusskern D.R."/>
            <person name="Pfannkoch C.M."/>
            <person name="Sitter C."/>
            <person name="Sutton G.G."/>
            <person name="Venter J.C."/>
            <person name="Wang Z."/>
            <person name="Woodage T."/>
            <person name="Zheng X.H."/>
            <person name="Zhong F."/>
        </authorList>
    </citation>
    <scope>NUCLEOTIDE SEQUENCE [LARGE SCALE GENOMIC DNA]</scope>
    <source>
        <strain>BN</strain>
        <strain evidence="2">Sprague-Dawley</strain>
    </source>
</reference>
<dbReference type="EMBL" id="CH473949">
    <property type="protein sequence ID" value="EDL79768.1"/>
    <property type="molecule type" value="Genomic_DNA"/>
</dbReference>